<keyword evidence="2" id="KW-1185">Reference proteome</keyword>
<accession>A0A0D3IP93</accession>
<organism evidence="1 2">
    <name type="scientific">Emiliania huxleyi (strain CCMP1516)</name>
    <dbReference type="NCBI Taxonomy" id="280463"/>
    <lineage>
        <taxon>Eukaryota</taxon>
        <taxon>Haptista</taxon>
        <taxon>Haptophyta</taxon>
        <taxon>Prymnesiophyceae</taxon>
        <taxon>Isochrysidales</taxon>
        <taxon>Noelaerhabdaceae</taxon>
        <taxon>Emiliania</taxon>
    </lineage>
</organism>
<protein>
    <submittedName>
        <fullName evidence="1">Uncharacterized protein</fullName>
    </submittedName>
</protein>
<dbReference type="KEGG" id="ehx:EMIHUDRAFT_212780"/>
<reference evidence="1" key="2">
    <citation type="submission" date="2024-10" db="UniProtKB">
        <authorList>
            <consortium name="EnsemblProtists"/>
        </authorList>
    </citation>
    <scope>IDENTIFICATION</scope>
</reference>
<evidence type="ECO:0000313" key="1">
    <source>
        <dbReference type="EnsemblProtists" id="EOD13078"/>
    </source>
</evidence>
<dbReference type="PaxDb" id="2903-EOD13078"/>
<reference evidence="2" key="1">
    <citation type="journal article" date="2013" name="Nature">
        <title>Pan genome of the phytoplankton Emiliania underpins its global distribution.</title>
        <authorList>
            <person name="Read B.A."/>
            <person name="Kegel J."/>
            <person name="Klute M.J."/>
            <person name="Kuo A."/>
            <person name="Lefebvre S.C."/>
            <person name="Maumus F."/>
            <person name="Mayer C."/>
            <person name="Miller J."/>
            <person name="Monier A."/>
            <person name="Salamov A."/>
            <person name="Young J."/>
            <person name="Aguilar M."/>
            <person name="Claverie J.M."/>
            <person name="Frickenhaus S."/>
            <person name="Gonzalez K."/>
            <person name="Herman E.K."/>
            <person name="Lin Y.C."/>
            <person name="Napier J."/>
            <person name="Ogata H."/>
            <person name="Sarno A.F."/>
            <person name="Shmutz J."/>
            <person name="Schroeder D."/>
            <person name="de Vargas C."/>
            <person name="Verret F."/>
            <person name="von Dassow P."/>
            <person name="Valentin K."/>
            <person name="Van de Peer Y."/>
            <person name="Wheeler G."/>
            <person name="Dacks J.B."/>
            <person name="Delwiche C.F."/>
            <person name="Dyhrman S.T."/>
            <person name="Glockner G."/>
            <person name="John U."/>
            <person name="Richards T."/>
            <person name="Worden A.Z."/>
            <person name="Zhang X."/>
            <person name="Grigoriev I.V."/>
            <person name="Allen A.E."/>
            <person name="Bidle K."/>
            <person name="Borodovsky M."/>
            <person name="Bowler C."/>
            <person name="Brownlee C."/>
            <person name="Cock J.M."/>
            <person name="Elias M."/>
            <person name="Gladyshev V.N."/>
            <person name="Groth M."/>
            <person name="Guda C."/>
            <person name="Hadaegh A."/>
            <person name="Iglesias-Rodriguez M.D."/>
            <person name="Jenkins J."/>
            <person name="Jones B.M."/>
            <person name="Lawson T."/>
            <person name="Leese F."/>
            <person name="Lindquist E."/>
            <person name="Lobanov A."/>
            <person name="Lomsadze A."/>
            <person name="Malik S.B."/>
            <person name="Marsh M.E."/>
            <person name="Mackinder L."/>
            <person name="Mock T."/>
            <person name="Mueller-Roeber B."/>
            <person name="Pagarete A."/>
            <person name="Parker M."/>
            <person name="Probert I."/>
            <person name="Quesneville H."/>
            <person name="Raines C."/>
            <person name="Rensing S.A."/>
            <person name="Riano-Pachon D.M."/>
            <person name="Richier S."/>
            <person name="Rokitta S."/>
            <person name="Shiraiwa Y."/>
            <person name="Soanes D.M."/>
            <person name="van der Giezen M."/>
            <person name="Wahlund T.M."/>
            <person name="Williams B."/>
            <person name="Wilson W."/>
            <person name="Wolfe G."/>
            <person name="Wurch L.L."/>
        </authorList>
    </citation>
    <scope>NUCLEOTIDE SEQUENCE</scope>
</reference>
<proteinExistence type="predicted"/>
<dbReference type="RefSeq" id="XP_005765507.1">
    <property type="nucleotide sequence ID" value="XM_005765450.1"/>
</dbReference>
<dbReference type="HOGENOM" id="CLU_651237_0_0_1"/>
<dbReference type="Proteomes" id="UP000013827">
    <property type="component" value="Unassembled WGS sequence"/>
</dbReference>
<dbReference type="AlphaFoldDB" id="A0A0D3IP93"/>
<evidence type="ECO:0000313" key="2">
    <source>
        <dbReference type="Proteomes" id="UP000013827"/>
    </source>
</evidence>
<dbReference type="GeneID" id="17259287"/>
<dbReference type="EnsemblProtists" id="EOD13078">
    <property type="protein sequence ID" value="EOD13078"/>
    <property type="gene ID" value="EMIHUDRAFT_212780"/>
</dbReference>
<name>A0A0D3IP93_EMIH1</name>
<sequence length="422" mass="46830">MLTPFMLLTLSRRRLCASQIHKTTYEKSIEIMSENQTLMVGIVPAEDGSIKVVISESNSPPLLGAKAASGAKNALVKDVPAKSRTASTSSTRPAAPVVNAFLGSGNRADILVRCKKNPQFEGAPPKKTCAVDGGLEYKDCWEYEIKAWYYNFRGASTSDVCDNVVDLAEGQTAANISKTMWAGSVVETYNCLQNMVNHSGVPSAARFFFCTFSMYQPQDGAEGGLSISEQIALEPFADIIESKPTHGMFVLHTTISEVYDRLWVAHEADVGIDAKLQMRGLFDMYRWTVQKFESAATVKTCDGKCGVEKDRAYIERLIMQRGGFGRLDDVIATFRTKMLAELTDFFKLTGDPDTTLLAGFTNPNVVVDNRTFDWKEERMEMQSPVYYYCHEVVWNFQAEWRKELAKSDVARVVVAAAGTSHD</sequence>